<evidence type="ECO:0000313" key="2">
    <source>
        <dbReference type="Proteomes" id="UP000002499"/>
    </source>
</evidence>
<dbReference type="OrthoDB" id="6105938at2759"/>
<dbReference type="PANTHER" id="PTHR38846:SF1">
    <property type="entry name" value="C3H1-TYPE DOMAIN-CONTAINING PROTEIN"/>
    <property type="match status" value="1"/>
</dbReference>
<gene>
    <name evidence="1" type="ORF">MAC_04953</name>
</gene>
<organism evidence="2">
    <name type="scientific">Metarhizium acridum (strain CQMa 102)</name>
    <dbReference type="NCBI Taxonomy" id="655827"/>
    <lineage>
        <taxon>Eukaryota</taxon>
        <taxon>Fungi</taxon>
        <taxon>Dikarya</taxon>
        <taxon>Ascomycota</taxon>
        <taxon>Pezizomycotina</taxon>
        <taxon>Sordariomycetes</taxon>
        <taxon>Hypocreomycetidae</taxon>
        <taxon>Hypocreales</taxon>
        <taxon>Clavicipitaceae</taxon>
        <taxon>Metarhizium</taxon>
    </lineage>
</organism>
<dbReference type="InParanoid" id="E9E505"/>
<dbReference type="HOGENOM" id="CLU_053382_1_0_1"/>
<dbReference type="GeneID" id="19249264"/>
<proteinExistence type="predicted"/>
<dbReference type="OMA" id="YRTEWAR"/>
<dbReference type="EMBL" id="GL698504">
    <property type="protein sequence ID" value="EFY89022.1"/>
    <property type="molecule type" value="Genomic_DNA"/>
</dbReference>
<evidence type="ECO:0000313" key="1">
    <source>
        <dbReference type="EMBL" id="EFY89022.1"/>
    </source>
</evidence>
<sequence length="196" mass="22482">MSIKQESPPPASQSHFAKFEDFTPNADAPFEHEFARLASSQSWVPGSQQYTRERTIALRQELITHYFCKPEEPELTDDAKLEGYQALCREVGLPVSDSEAECKKRLKNTLVKIVDLIDARRTLRGVKVWNDFRAFRKYTLQPKHRIDKGEAKKDGGYLASLLRNLGPQRRQAKKRGRRDGLDSRVLCEPVIKTEPV</sequence>
<protein>
    <submittedName>
        <fullName evidence="1">Uncharacterized protein</fullName>
    </submittedName>
</protein>
<reference evidence="1 2" key="1">
    <citation type="journal article" date="2011" name="PLoS Genet.">
        <title>Genome sequencing and comparative transcriptomics of the model entomopathogenic fungi Metarhizium anisopliae and M. acridum.</title>
        <authorList>
            <person name="Gao Q."/>
            <person name="Jin K."/>
            <person name="Ying S.H."/>
            <person name="Zhang Y."/>
            <person name="Xiao G."/>
            <person name="Shang Y."/>
            <person name="Duan Z."/>
            <person name="Hu X."/>
            <person name="Xie X.Q."/>
            <person name="Zhou G."/>
            <person name="Peng G."/>
            <person name="Luo Z."/>
            <person name="Huang W."/>
            <person name="Wang B."/>
            <person name="Fang W."/>
            <person name="Wang S."/>
            <person name="Zhong Y."/>
            <person name="Ma L.J."/>
            <person name="St Leger R.J."/>
            <person name="Zhao G.P."/>
            <person name="Pei Y."/>
            <person name="Feng M.G."/>
            <person name="Xia Y."/>
            <person name="Wang C."/>
        </authorList>
    </citation>
    <scope>NUCLEOTIDE SEQUENCE [LARGE SCALE GENOMIC DNA]</scope>
    <source>
        <strain evidence="1 2">CQMa 102</strain>
    </source>
</reference>
<keyword evidence="2" id="KW-1185">Reference proteome</keyword>
<accession>E9E505</accession>
<dbReference type="KEGG" id="maw:19249264"/>
<dbReference type="AlphaFoldDB" id="E9E505"/>
<dbReference type="PANTHER" id="PTHR38846">
    <property type="entry name" value="C3H1-TYPE DOMAIN-CONTAINING PROTEIN"/>
    <property type="match status" value="1"/>
</dbReference>
<dbReference type="eggNOG" id="ENOG502RG1C">
    <property type="taxonomic scope" value="Eukaryota"/>
</dbReference>
<dbReference type="Proteomes" id="UP000002499">
    <property type="component" value="Unassembled WGS sequence"/>
</dbReference>
<name>E9E505_METAQ</name>